<dbReference type="Gene3D" id="1.50.40.10">
    <property type="entry name" value="Mitochondrial carrier domain"/>
    <property type="match status" value="1"/>
</dbReference>
<dbReference type="PRINTS" id="PR00926">
    <property type="entry name" value="MITOCARRIER"/>
</dbReference>
<evidence type="ECO:0000256" key="8">
    <source>
        <dbReference type="PROSITE-ProRule" id="PRU00282"/>
    </source>
</evidence>
<evidence type="ECO:0000256" key="5">
    <source>
        <dbReference type="ARBA" id="ARBA00022737"/>
    </source>
</evidence>
<evidence type="ECO:0000256" key="4">
    <source>
        <dbReference type="ARBA" id="ARBA00022692"/>
    </source>
</evidence>
<dbReference type="OMA" id="RIQADIY"/>
<dbReference type="GO" id="GO:0055085">
    <property type="term" value="P:transmembrane transport"/>
    <property type="evidence" value="ECO:0007669"/>
    <property type="project" value="InterPro"/>
</dbReference>
<reference evidence="10" key="2">
    <citation type="submission" date="2024-10" db="UniProtKB">
        <authorList>
            <consortium name="EnsemblProtists"/>
        </authorList>
    </citation>
    <scope>IDENTIFICATION</scope>
</reference>
<evidence type="ECO:0008006" key="12">
    <source>
        <dbReference type="Google" id="ProtNLM"/>
    </source>
</evidence>
<comment type="subcellular location">
    <subcellularLocation>
        <location evidence="1">Membrane</location>
        <topology evidence="1">Multi-pass membrane protein</topology>
    </subcellularLocation>
</comment>
<evidence type="ECO:0000313" key="10">
    <source>
        <dbReference type="EnsemblProtists" id="EOD28585"/>
    </source>
</evidence>
<dbReference type="HOGENOM" id="CLU_015166_3_0_1"/>
<dbReference type="PROSITE" id="PS50920">
    <property type="entry name" value="SOLCAR"/>
    <property type="match status" value="3"/>
</dbReference>
<dbReference type="InterPro" id="IPR023395">
    <property type="entry name" value="MCP_dom_sf"/>
</dbReference>
<evidence type="ECO:0000256" key="7">
    <source>
        <dbReference type="ARBA" id="ARBA00023136"/>
    </source>
</evidence>
<keyword evidence="11" id="KW-1185">Reference proteome</keyword>
<keyword evidence="6" id="KW-1133">Transmembrane helix</keyword>
<evidence type="ECO:0000256" key="6">
    <source>
        <dbReference type="ARBA" id="ARBA00022989"/>
    </source>
</evidence>
<dbReference type="KEGG" id="ehx:EMIHUDRAFT_64238"/>
<feature type="repeat" description="Solcar" evidence="8">
    <location>
        <begin position="1"/>
        <end position="73"/>
    </location>
</feature>
<dbReference type="InterPro" id="IPR002067">
    <property type="entry name" value="MCP"/>
</dbReference>
<dbReference type="Pfam" id="PF00153">
    <property type="entry name" value="Mito_carr"/>
    <property type="match status" value="3"/>
</dbReference>
<name>A0A0D3JYK0_EMIH1</name>
<feature type="repeat" description="Solcar" evidence="8">
    <location>
        <begin position="175"/>
        <end position="254"/>
    </location>
</feature>
<dbReference type="InterPro" id="IPR018108">
    <property type="entry name" value="MCP_transmembrane"/>
</dbReference>
<dbReference type="GO" id="GO:0016020">
    <property type="term" value="C:membrane"/>
    <property type="evidence" value="ECO:0007669"/>
    <property type="project" value="UniProtKB-SubCell"/>
</dbReference>
<sequence length="267" mass="28115">MLFSERLIAGAGARGVAQTMLHPIDVLRTRLQAKGVAVTLNAETFAKGVAPQFFLAFPAGATQFAAFEWAKERFAAAGMKGSFAELSCGAIGAIAASVIRVPQEVIKQRVQADIYPNALVGVSKCFATDGIAGFYKGYFATVSRDVPWNALSFMFFAQAKKAYKLFTGRTPEGQENLMLGAAAGMTAAVIMTPIDVVKTRLMTGGASGGIIGVMKSIIADEGAATLMKGVLPRVAFLAPLAALTLSLYEVFGKMLVSSRLEIASSEL</sequence>
<keyword evidence="3 9" id="KW-0813">Transport</keyword>
<dbReference type="SUPFAM" id="SSF103506">
    <property type="entry name" value="Mitochondrial carrier"/>
    <property type="match status" value="1"/>
</dbReference>
<evidence type="ECO:0000256" key="3">
    <source>
        <dbReference type="ARBA" id="ARBA00022448"/>
    </source>
</evidence>
<dbReference type="eggNOG" id="KOG0768">
    <property type="taxonomic scope" value="Eukaryota"/>
</dbReference>
<proteinExistence type="inferred from homology"/>
<protein>
    <recommendedName>
        <fullName evidence="12">Mitochondrial carrier protein</fullName>
    </recommendedName>
</protein>
<dbReference type="AlphaFoldDB" id="A0A0D3JYK0"/>
<feature type="repeat" description="Solcar" evidence="8">
    <location>
        <begin position="80"/>
        <end position="162"/>
    </location>
</feature>
<dbReference type="Proteomes" id="UP000013827">
    <property type="component" value="Unassembled WGS sequence"/>
</dbReference>
<evidence type="ECO:0000313" key="11">
    <source>
        <dbReference type="Proteomes" id="UP000013827"/>
    </source>
</evidence>
<dbReference type="EnsemblProtists" id="EOD28585">
    <property type="protein sequence ID" value="EOD28585"/>
    <property type="gene ID" value="EMIHUDRAFT_64238"/>
</dbReference>
<evidence type="ECO:0000256" key="2">
    <source>
        <dbReference type="ARBA" id="ARBA00006375"/>
    </source>
</evidence>
<dbReference type="GeneID" id="17274131"/>
<dbReference type="RefSeq" id="XP_005781014.1">
    <property type="nucleotide sequence ID" value="XM_005780957.1"/>
</dbReference>
<accession>A0A0D3JYK0</accession>
<dbReference type="PANTHER" id="PTHR45667">
    <property type="entry name" value="S-ADENOSYLMETHIONINE MITOCHONDRIAL CARRIER PROTEIN"/>
    <property type="match status" value="1"/>
</dbReference>
<comment type="similarity">
    <text evidence="2 9">Belongs to the mitochondrial carrier (TC 2.A.29) family.</text>
</comment>
<keyword evidence="7 8" id="KW-0472">Membrane</keyword>
<keyword evidence="5" id="KW-0677">Repeat</keyword>
<reference evidence="11" key="1">
    <citation type="journal article" date="2013" name="Nature">
        <title>Pan genome of the phytoplankton Emiliania underpins its global distribution.</title>
        <authorList>
            <person name="Read B.A."/>
            <person name="Kegel J."/>
            <person name="Klute M.J."/>
            <person name="Kuo A."/>
            <person name="Lefebvre S.C."/>
            <person name="Maumus F."/>
            <person name="Mayer C."/>
            <person name="Miller J."/>
            <person name="Monier A."/>
            <person name="Salamov A."/>
            <person name="Young J."/>
            <person name="Aguilar M."/>
            <person name="Claverie J.M."/>
            <person name="Frickenhaus S."/>
            <person name="Gonzalez K."/>
            <person name="Herman E.K."/>
            <person name="Lin Y.C."/>
            <person name="Napier J."/>
            <person name="Ogata H."/>
            <person name="Sarno A.F."/>
            <person name="Shmutz J."/>
            <person name="Schroeder D."/>
            <person name="de Vargas C."/>
            <person name="Verret F."/>
            <person name="von Dassow P."/>
            <person name="Valentin K."/>
            <person name="Van de Peer Y."/>
            <person name="Wheeler G."/>
            <person name="Dacks J.B."/>
            <person name="Delwiche C.F."/>
            <person name="Dyhrman S.T."/>
            <person name="Glockner G."/>
            <person name="John U."/>
            <person name="Richards T."/>
            <person name="Worden A.Z."/>
            <person name="Zhang X."/>
            <person name="Grigoriev I.V."/>
            <person name="Allen A.E."/>
            <person name="Bidle K."/>
            <person name="Borodovsky M."/>
            <person name="Bowler C."/>
            <person name="Brownlee C."/>
            <person name="Cock J.M."/>
            <person name="Elias M."/>
            <person name="Gladyshev V.N."/>
            <person name="Groth M."/>
            <person name="Guda C."/>
            <person name="Hadaegh A."/>
            <person name="Iglesias-Rodriguez M.D."/>
            <person name="Jenkins J."/>
            <person name="Jones B.M."/>
            <person name="Lawson T."/>
            <person name="Leese F."/>
            <person name="Lindquist E."/>
            <person name="Lobanov A."/>
            <person name="Lomsadze A."/>
            <person name="Malik S.B."/>
            <person name="Marsh M.E."/>
            <person name="Mackinder L."/>
            <person name="Mock T."/>
            <person name="Mueller-Roeber B."/>
            <person name="Pagarete A."/>
            <person name="Parker M."/>
            <person name="Probert I."/>
            <person name="Quesneville H."/>
            <person name="Raines C."/>
            <person name="Rensing S.A."/>
            <person name="Riano-Pachon D.M."/>
            <person name="Richier S."/>
            <person name="Rokitta S."/>
            <person name="Shiraiwa Y."/>
            <person name="Soanes D.M."/>
            <person name="van der Giezen M."/>
            <person name="Wahlund T.M."/>
            <person name="Williams B."/>
            <person name="Wilson W."/>
            <person name="Wolfe G."/>
            <person name="Wurch L.L."/>
        </authorList>
    </citation>
    <scope>NUCLEOTIDE SEQUENCE</scope>
</reference>
<evidence type="ECO:0000256" key="9">
    <source>
        <dbReference type="RuleBase" id="RU000488"/>
    </source>
</evidence>
<dbReference type="PaxDb" id="2903-EOD28585"/>
<keyword evidence="4 8" id="KW-0812">Transmembrane</keyword>
<organism evidence="10 11">
    <name type="scientific">Emiliania huxleyi (strain CCMP1516)</name>
    <dbReference type="NCBI Taxonomy" id="280463"/>
    <lineage>
        <taxon>Eukaryota</taxon>
        <taxon>Haptista</taxon>
        <taxon>Haptophyta</taxon>
        <taxon>Prymnesiophyceae</taxon>
        <taxon>Isochrysidales</taxon>
        <taxon>Noelaerhabdaceae</taxon>
        <taxon>Emiliania</taxon>
    </lineage>
</organism>
<evidence type="ECO:0000256" key="1">
    <source>
        <dbReference type="ARBA" id="ARBA00004141"/>
    </source>
</evidence>